<sequence length="282" mass="31123">MLKLKTILISFVLCLLSTSAQAEILYKVTKEDQTIWVYGTLHAAKKDAIILSETAKSALKNSETVWFEVHPEKLGSAQSLFMQHARRSEGKLSDTVDSDTWQQLTTLAEKYGMNASALEPLNAWFAQIVIVSQAIAQSGYTAEGGSEGKLFELAKSSDIPVKGLETVERQIDALRAAQSESGEGELLEQTLAEVEKIEEVFADIQKTWLEGDLDKLTRYLNQNLPPKALDELITKRNNEWITKLAKVNESDTVFVAVGAGHLGGQQGVLEQLEKQGADIQKM</sequence>
<protein>
    <submittedName>
        <fullName evidence="2">TraB/GumN family protein</fullName>
    </submittedName>
</protein>
<proteinExistence type="predicted"/>
<comment type="caution">
    <text evidence="2">The sequence shown here is derived from an EMBL/GenBank/DDBJ whole genome shotgun (WGS) entry which is preliminary data.</text>
</comment>
<evidence type="ECO:0000313" key="2">
    <source>
        <dbReference type="EMBL" id="MCP1338281.1"/>
    </source>
</evidence>
<dbReference type="PANTHER" id="PTHR40590:SF1">
    <property type="entry name" value="CYTOPLASMIC PROTEIN"/>
    <property type="match status" value="1"/>
</dbReference>
<feature type="signal peptide" evidence="1">
    <location>
        <begin position="1"/>
        <end position="22"/>
    </location>
</feature>
<feature type="chain" id="PRO_5040983982" evidence="1">
    <location>
        <begin position="23"/>
        <end position="282"/>
    </location>
</feature>
<dbReference type="Proteomes" id="UP001139474">
    <property type="component" value="Unassembled WGS sequence"/>
</dbReference>
<keyword evidence="3" id="KW-1185">Reference proteome</keyword>
<evidence type="ECO:0000256" key="1">
    <source>
        <dbReference type="SAM" id="SignalP"/>
    </source>
</evidence>
<gene>
    <name evidence="2" type="ORF">NJR55_01620</name>
</gene>
<dbReference type="InterPro" id="IPR047111">
    <property type="entry name" value="YbaP-like"/>
</dbReference>
<dbReference type="RefSeq" id="WP_253617261.1">
    <property type="nucleotide sequence ID" value="NZ_JAMZDE010000001.1"/>
</dbReference>
<dbReference type="Pfam" id="PF01963">
    <property type="entry name" value="TraB_PrgY_gumN"/>
    <property type="match status" value="1"/>
</dbReference>
<dbReference type="InterPro" id="IPR002816">
    <property type="entry name" value="TraB/PrgY/GumN_fam"/>
</dbReference>
<accession>A0A9X2JTR8</accession>
<dbReference type="PANTHER" id="PTHR40590">
    <property type="entry name" value="CYTOPLASMIC PROTEIN-RELATED"/>
    <property type="match status" value="1"/>
</dbReference>
<dbReference type="EMBL" id="JAMZDE010000001">
    <property type="protein sequence ID" value="MCP1338281.1"/>
    <property type="molecule type" value="Genomic_DNA"/>
</dbReference>
<dbReference type="CDD" id="cd14789">
    <property type="entry name" value="Tiki"/>
    <property type="match status" value="1"/>
</dbReference>
<dbReference type="AlphaFoldDB" id="A0A9X2JTR8"/>
<name>A0A9X2JTR8_9GAMM</name>
<keyword evidence="1" id="KW-0732">Signal</keyword>
<reference evidence="2" key="1">
    <citation type="submission" date="2022-06" db="EMBL/GenBank/DDBJ databases">
        <title>Idiomarina rhizosphaerae M1R2S28.</title>
        <authorList>
            <person name="Sun J.-Q."/>
            <person name="Li L.-F."/>
        </authorList>
    </citation>
    <scope>NUCLEOTIDE SEQUENCE</scope>
    <source>
        <strain evidence="2">M1R2S28</strain>
    </source>
</reference>
<evidence type="ECO:0000313" key="3">
    <source>
        <dbReference type="Proteomes" id="UP001139474"/>
    </source>
</evidence>
<organism evidence="2 3">
    <name type="scientific">Idiomarina rhizosphaerae</name>
    <dbReference type="NCBI Taxonomy" id="2961572"/>
    <lineage>
        <taxon>Bacteria</taxon>
        <taxon>Pseudomonadati</taxon>
        <taxon>Pseudomonadota</taxon>
        <taxon>Gammaproteobacteria</taxon>
        <taxon>Alteromonadales</taxon>
        <taxon>Idiomarinaceae</taxon>
        <taxon>Idiomarina</taxon>
    </lineage>
</organism>